<reference evidence="2 3" key="1">
    <citation type="submission" date="2024-07" db="EMBL/GenBank/DDBJ databases">
        <title>Section-level genome sequencing and comparative genomics of Aspergillus sections Usti and Cavernicolus.</title>
        <authorList>
            <consortium name="Lawrence Berkeley National Laboratory"/>
            <person name="Nybo J.L."/>
            <person name="Vesth T.C."/>
            <person name="Theobald S."/>
            <person name="Frisvad J.C."/>
            <person name="Larsen T.O."/>
            <person name="Kjaerboelling I."/>
            <person name="Rothschild-Mancinelli K."/>
            <person name="Lyhne E.K."/>
            <person name="Kogle M.E."/>
            <person name="Barry K."/>
            <person name="Clum A."/>
            <person name="Na H."/>
            <person name="Ledsgaard L."/>
            <person name="Lin J."/>
            <person name="Lipzen A."/>
            <person name="Kuo A."/>
            <person name="Riley R."/>
            <person name="Mondo S."/>
            <person name="Labutti K."/>
            <person name="Haridas S."/>
            <person name="Pangalinan J."/>
            <person name="Salamov A.A."/>
            <person name="Simmons B.A."/>
            <person name="Magnuson J.K."/>
            <person name="Chen J."/>
            <person name="Drula E."/>
            <person name="Henrissat B."/>
            <person name="Wiebenga A."/>
            <person name="Lubbers R.J."/>
            <person name="Gomes A.C."/>
            <person name="Makela M.R."/>
            <person name="Stajich J."/>
            <person name="Grigoriev I.V."/>
            <person name="Mortensen U.H."/>
            <person name="De Vries R.P."/>
            <person name="Baker S.E."/>
            <person name="Andersen M.R."/>
        </authorList>
    </citation>
    <scope>NUCLEOTIDE SEQUENCE [LARGE SCALE GENOMIC DNA]</scope>
    <source>
        <strain evidence="2 3">CBS 588.65</strain>
    </source>
</reference>
<proteinExistence type="predicted"/>
<comment type="caution">
    <text evidence="2">The sequence shown here is derived from an EMBL/GenBank/DDBJ whole genome shotgun (WGS) entry which is preliminary data.</text>
</comment>
<evidence type="ECO:0000256" key="1">
    <source>
        <dbReference type="SAM" id="Phobius"/>
    </source>
</evidence>
<dbReference type="Proteomes" id="UP001610334">
    <property type="component" value="Unassembled WGS sequence"/>
</dbReference>
<feature type="transmembrane region" description="Helical" evidence="1">
    <location>
        <begin position="6"/>
        <end position="25"/>
    </location>
</feature>
<gene>
    <name evidence="2" type="ORF">BJX63DRAFT_380197</name>
</gene>
<protein>
    <recommendedName>
        <fullName evidence="4">Secreted protein</fullName>
    </recommendedName>
</protein>
<dbReference type="EMBL" id="JBFXLT010000006">
    <property type="protein sequence ID" value="KAL2820744.1"/>
    <property type="molecule type" value="Genomic_DNA"/>
</dbReference>
<evidence type="ECO:0000313" key="3">
    <source>
        <dbReference type="Proteomes" id="UP001610334"/>
    </source>
</evidence>
<name>A0ABR4HZ28_9EURO</name>
<keyword evidence="3" id="KW-1185">Reference proteome</keyword>
<sequence>MGFGCGGGVTCLFIYVFLCGCWFAIELCCSRSNLFVNKFCWKSTSRAKMRLKSLCVELIAGRACMFCCGEHACLHHSYILQAYLATQRIQKMDGCLEGF</sequence>
<evidence type="ECO:0008006" key="4">
    <source>
        <dbReference type="Google" id="ProtNLM"/>
    </source>
</evidence>
<keyword evidence="1" id="KW-1133">Transmembrane helix</keyword>
<evidence type="ECO:0000313" key="2">
    <source>
        <dbReference type="EMBL" id="KAL2820744.1"/>
    </source>
</evidence>
<keyword evidence="1" id="KW-0812">Transmembrane</keyword>
<organism evidence="2 3">
    <name type="scientific">Aspergillus granulosus</name>
    <dbReference type="NCBI Taxonomy" id="176169"/>
    <lineage>
        <taxon>Eukaryota</taxon>
        <taxon>Fungi</taxon>
        <taxon>Dikarya</taxon>
        <taxon>Ascomycota</taxon>
        <taxon>Pezizomycotina</taxon>
        <taxon>Eurotiomycetes</taxon>
        <taxon>Eurotiomycetidae</taxon>
        <taxon>Eurotiales</taxon>
        <taxon>Aspergillaceae</taxon>
        <taxon>Aspergillus</taxon>
        <taxon>Aspergillus subgen. Nidulantes</taxon>
    </lineage>
</organism>
<accession>A0ABR4HZ28</accession>
<keyword evidence="1" id="KW-0472">Membrane</keyword>